<dbReference type="EMBL" id="JAOVZR010000001">
    <property type="protein sequence ID" value="MCY0146759.1"/>
    <property type="molecule type" value="Genomic_DNA"/>
</dbReference>
<organism evidence="1 2">
    <name type="scientific">Hoeflea algicola</name>
    <dbReference type="NCBI Taxonomy" id="2983763"/>
    <lineage>
        <taxon>Bacteria</taxon>
        <taxon>Pseudomonadati</taxon>
        <taxon>Pseudomonadota</taxon>
        <taxon>Alphaproteobacteria</taxon>
        <taxon>Hyphomicrobiales</taxon>
        <taxon>Rhizobiaceae</taxon>
        <taxon>Hoeflea</taxon>
    </lineage>
</organism>
<dbReference type="InterPro" id="IPR007420">
    <property type="entry name" value="DUF465"/>
</dbReference>
<dbReference type="Gene3D" id="6.10.280.50">
    <property type="match status" value="1"/>
</dbReference>
<protein>
    <submittedName>
        <fullName evidence="1">YdcH family protein</fullName>
    </submittedName>
</protein>
<accession>A0ABT3Z4X6</accession>
<dbReference type="RefSeq" id="WP_267652406.1">
    <property type="nucleotide sequence ID" value="NZ_JAOVZR010000001.1"/>
</dbReference>
<comment type="caution">
    <text evidence="1">The sequence shown here is derived from an EMBL/GenBank/DDBJ whole genome shotgun (WGS) entry which is preliminary data.</text>
</comment>
<evidence type="ECO:0000313" key="1">
    <source>
        <dbReference type="EMBL" id="MCY0146759.1"/>
    </source>
</evidence>
<proteinExistence type="predicted"/>
<reference evidence="1" key="1">
    <citation type="submission" date="2022-10" db="EMBL/GenBank/DDBJ databases">
        <title>Hoeflea sp. G2-23, isolated from marine algae.</title>
        <authorList>
            <person name="Kristyanto S."/>
            <person name="Kim J.M."/>
            <person name="Jeon C.O."/>
        </authorList>
    </citation>
    <scope>NUCLEOTIDE SEQUENCE</scope>
    <source>
        <strain evidence="1">G2-23</strain>
    </source>
</reference>
<evidence type="ECO:0000313" key="2">
    <source>
        <dbReference type="Proteomes" id="UP001073227"/>
    </source>
</evidence>
<dbReference type="Proteomes" id="UP001073227">
    <property type="component" value="Unassembled WGS sequence"/>
</dbReference>
<dbReference type="InterPro" id="IPR038444">
    <property type="entry name" value="DUF465_sf"/>
</dbReference>
<keyword evidence="2" id="KW-1185">Reference proteome</keyword>
<gene>
    <name evidence="1" type="ORF">OEG84_03255</name>
</gene>
<sequence length="78" mass="9147">MSNTPHELTEEFPEHLAKMQELKQGNAHFAKLSDAYHEVNRAIHRAETDIEPTGDLHMEEMRKERLKLKDEIYGMLTD</sequence>
<name>A0ABT3Z4X6_9HYPH</name>
<dbReference type="Pfam" id="PF04325">
    <property type="entry name" value="DUF465"/>
    <property type="match status" value="1"/>
</dbReference>